<protein>
    <submittedName>
        <fullName evidence="1">Uncharacterized protein</fullName>
    </submittedName>
</protein>
<name>A0A2W5MYA8_9BACT</name>
<evidence type="ECO:0000313" key="2">
    <source>
        <dbReference type="Proteomes" id="UP000249417"/>
    </source>
</evidence>
<proteinExistence type="predicted"/>
<accession>A0A2W5MYA8</accession>
<dbReference type="AlphaFoldDB" id="A0A2W5MYA8"/>
<sequence length="113" mass="12439">MKFDFDVVVDKGKNRFCGKKRLFDELPVADLDGADIAIRRNGENIAQGTLKLEDRRHGLHLTCAGLGVAGLQDGQSLSATFLQNHDCVVVFPKAEKNTGELDRFLKALPKTTI</sequence>
<organism evidence="1 2">
    <name type="scientific">Micavibrio aeruginosavorus</name>
    <dbReference type="NCBI Taxonomy" id="349221"/>
    <lineage>
        <taxon>Bacteria</taxon>
        <taxon>Pseudomonadati</taxon>
        <taxon>Bdellovibrionota</taxon>
        <taxon>Bdellovibrionia</taxon>
        <taxon>Bdellovibrionales</taxon>
        <taxon>Pseudobdellovibrionaceae</taxon>
        <taxon>Micavibrio</taxon>
    </lineage>
</organism>
<reference evidence="1 2" key="1">
    <citation type="submission" date="2017-08" db="EMBL/GenBank/DDBJ databases">
        <title>Infants hospitalized years apart are colonized by the same room-sourced microbial strains.</title>
        <authorList>
            <person name="Brooks B."/>
            <person name="Olm M.R."/>
            <person name="Firek B.A."/>
            <person name="Baker R."/>
            <person name="Thomas B.C."/>
            <person name="Morowitz M.J."/>
            <person name="Banfield J.F."/>
        </authorList>
    </citation>
    <scope>NUCLEOTIDE SEQUENCE [LARGE SCALE GENOMIC DNA]</scope>
    <source>
        <strain evidence="1">S2_005_002_R2_29</strain>
    </source>
</reference>
<gene>
    <name evidence="1" type="ORF">DI551_06605</name>
</gene>
<comment type="caution">
    <text evidence="1">The sequence shown here is derived from an EMBL/GenBank/DDBJ whole genome shotgun (WGS) entry which is preliminary data.</text>
</comment>
<dbReference type="EMBL" id="QFQB01000040">
    <property type="protein sequence ID" value="PZQ45744.1"/>
    <property type="molecule type" value="Genomic_DNA"/>
</dbReference>
<dbReference type="Proteomes" id="UP000249417">
    <property type="component" value="Unassembled WGS sequence"/>
</dbReference>
<evidence type="ECO:0000313" key="1">
    <source>
        <dbReference type="EMBL" id="PZQ45744.1"/>
    </source>
</evidence>